<dbReference type="InterPro" id="IPR044479">
    <property type="entry name" value="LGALDH-like"/>
</dbReference>
<gene>
    <name evidence="2" type="ORF">GCM10025862_36570</name>
</gene>
<dbReference type="PANTHER" id="PTHR42686:SF1">
    <property type="entry name" value="GH17980P-RELATED"/>
    <property type="match status" value="1"/>
</dbReference>
<protein>
    <submittedName>
        <fullName evidence="2">Oxidoreductase</fullName>
    </submittedName>
</protein>
<accession>A0ABQ6HT95</accession>
<dbReference type="CDD" id="cd19163">
    <property type="entry name" value="AKR_galDH"/>
    <property type="match status" value="1"/>
</dbReference>
<dbReference type="PANTHER" id="PTHR42686">
    <property type="entry name" value="GH17980P-RELATED"/>
    <property type="match status" value="1"/>
</dbReference>
<sequence>MQTRTLGRTGLDVTTVSFGTAPIGGLFGDVSEADAIRVVHEAIDAGVTFIDTSPYYGSAEERLGKALTGGLRDRIVLGTKAGRYGVDSFDFSAKGIRASVERSLRLLGTDHVDILQLHDIEFVDLQPVIDEGYPELLRLRDEGKCRFIGMTGYPISVFERVVRECDLDVVLTYAHGTLLDDSIATRLGPIADERGTGLINAAAVALGLLTPRGPAAGDGHPATPVIREAADRMRAVCAEAGVDIAFLANQYAIQRAGCPTTLVGTAKSAHLRSALEAADAPIDEDLLAAVLACRPDPAEASWPSGLVD</sequence>
<name>A0ABQ6HT95_9MICO</name>
<dbReference type="EMBL" id="BSUJ01000001">
    <property type="protein sequence ID" value="GMA21636.1"/>
    <property type="molecule type" value="Genomic_DNA"/>
</dbReference>
<dbReference type="InterPro" id="IPR020471">
    <property type="entry name" value="AKR"/>
</dbReference>
<evidence type="ECO:0000313" key="2">
    <source>
        <dbReference type="EMBL" id="GMA21636.1"/>
    </source>
</evidence>
<dbReference type="Proteomes" id="UP001157109">
    <property type="component" value="Unassembled WGS sequence"/>
</dbReference>
<dbReference type="Gene3D" id="3.20.20.100">
    <property type="entry name" value="NADP-dependent oxidoreductase domain"/>
    <property type="match status" value="1"/>
</dbReference>
<dbReference type="InterPro" id="IPR036812">
    <property type="entry name" value="NAD(P)_OxRdtase_dom_sf"/>
</dbReference>
<organism evidence="2 3">
    <name type="scientific">Arsenicicoccus piscis</name>
    <dbReference type="NCBI Taxonomy" id="673954"/>
    <lineage>
        <taxon>Bacteria</taxon>
        <taxon>Bacillati</taxon>
        <taxon>Actinomycetota</taxon>
        <taxon>Actinomycetes</taxon>
        <taxon>Micrococcales</taxon>
        <taxon>Intrasporangiaceae</taxon>
        <taxon>Arsenicicoccus</taxon>
    </lineage>
</organism>
<dbReference type="InterPro" id="IPR023210">
    <property type="entry name" value="NADP_OxRdtase_dom"/>
</dbReference>
<reference evidence="3" key="1">
    <citation type="journal article" date="2019" name="Int. J. Syst. Evol. Microbiol.">
        <title>The Global Catalogue of Microorganisms (GCM) 10K type strain sequencing project: providing services to taxonomists for standard genome sequencing and annotation.</title>
        <authorList>
            <consortium name="The Broad Institute Genomics Platform"/>
            <consortium name="The Broad Institute Genome Sequencing Center for Infectious Disease"/>
            <person name="Wu L."/>
            <person name="Ma J."/>
        </authorList>
    </citation>
    <scope>NUCLEOTIDE SEQUENCE [LARGE SCALE GENOMIC DNA]</scope>
    <source>
        <strain evidence="3">NBRC 105830</strain>
    </source>
</reference>
<dbReference type="Pfam" id="PF00248">
    <property type="entry name" value="Aldo_ket_red"/>
    <property type="match status" value="1"/>
</dbReference>
<evidence type="ECO:0000259" key="1">
    <source>
        <dbReference type="Pfam" id="PF00248"/>
    </source>
</evidence>
<evidence type="ECO:0000313" key="3">
    <source>
        <dbReference type="Proteomes" id="UP001157109"/>
    </source>
</evidence>
<dbReference type="SUPFAM" id="SSF51430">
    <property type="entry name" value="NAD(P)-linked oxidoreductase"/>
    <property type="match status" value="1"/>
</dbReference>
<proteinExistence type="predicted"/>
<feature type="domain" description="NADP-dependent oxidoreductase" evidence="1">
    <location>
        <begin position="16"/>
        <end position="291"/>
    </location>
</feature>
<keyword evidence="3" id="KW-1185">Reference proteome</keyword>
<comment type="caution">
    <text evidence="2">The sequence shown here is derived from an EMBL/GenBank/DDBJ whole genome shotgun (WGS) entry which is preliminary data.</text>
</comment>
<dbReference type="RefSeq" id="WP_241443539.1">
    <property type="nucleotide sequence ID" value="NZ_BSUJ01000001.1"/>
</dbReference>